<feature type="transmembrane region" description="Helical" evidence="6">
    <location>
        <begin position="160"/>
        <end position="179"/>
    </location>
</feature>
<dbReference type="PRINTS" id="PR01036">
    <property type="entry name" value="TCRTETB"/>
</dbReference>
<keyword evidence="3 6" id="KW-0812">Transmembrane</keyword>
<feature type="transmembrane region" description="Helical" evidence="6">
    <location>
        <begin position="357"/>
        <end position="375"/>
    </location>
</feature>
<evidence type="ECO:0000259" key="7">
    <source>
        <dbReference type="PROSITE" id="PS50850"/>
    </source>
</evidence>
<evidence type="ECO:0000256" key="3">
    <source>
        <dbReference type="ARBA" id="ARBA00022692"/>
    </source>
</evidence>
<evidence type="ECO:0000256" key="5">
    <source>
        <dbReference type="ARBA" id="ARBA00023136"/>
    </source>
</evidence>
<reference evidence="8 9" key="1">
    <citation type="journal article" date="2016" name="Front. Microbiol.">
        <title>Comparative Genomic Analysis Reveals a Diverse Repertoire of Genes Involved in Prokaryote-Eukaryote Interactions within the Pseudovibrio Genus.</title>
        <authorList>
            <person name="Romano S."/>
            <person name="Fernandez-Guerra A."/>
            <person name="Reen F.J."/>
            <person name="Glockner F.O."/>
            <person name="Crowley S.P."/>
            <person name="O'Sullivan O."/>
            <person name="Cotter P.D."/>
            <person name="Adams C."/>
            <person name="Dobson A.D."/>
            <person name="O'Gara F."/>
        </authorList>
    </citation>
    <scope>NUCLEOTIDE SEQUENCE [LARGE SCALE GENOMIC DNA]</scope>
    <source>
        <strain evidence="8 9">Ad2</strain>
    </source>
</reference>
<keyword evidence="4 6" id="KW-1133">Transmembrane helix</keyword>
<feature type="transmembrane region" description="Helical" evidence="6">
    <location>
        <begin position="396"/>
        <end position="418"/>
    </location>
</feature>
<feature type="transmembrane region" description="Helical" evidence="6">
    <location>
        <begin position="128"/>
        <end position="148"/>
    </location>
</feature>
<dbReference type="AlphaFoldDB" id="A0A165YVP7"/>
<evidence type="ECO:0000256" key="4">
    <source>
        <dbReference type="ARBA" id="ARBA00022989"/>
    </source>
</evidence>
<organism evidence="8 9">
    <name type="scientific">Pseudovibrio axinellae</name>
    <dbReference type="NCBI Taxonomy" id="989403"/>
    <lineage>
        <taxon>Bacteria</taxon>
        <taxon>Pseudomonadati</taxon>
        <taxon>Pseudomonadota</taxon>
        <taxon>Alphaproteobacteria</taxon>
        <taxon>Hyphomicrobiales</taxon>
        <taxon>Stappiaceae</taxon>
        <taxon>Pseudovibrio</taxon>
    </lineage>
</organism>
<evidence type="ECO:0000313" key="9">
    <source>
        <dbReference type="Proteomes" id="UP000076577"/>
    </source>
</evidence>
<dbReference type="GO" id="GO:0016020">
    <property type="term" value="C:membrane"/>
    <property type="evidence" value="ECO:0007669"/>
    <property type="project" value="UniProtKB-SubCell"/>
</dbReference>
<feature type="transmembrane region" description="Helical" evidence="6">
    <location>
        <begin position="200"/>
        <end position="217"/>
    </location>
</feature>
<keyword evidence="9" id="KW-1185">Reference proteome</keyword>
<dbReference type="Proteomes" id="UP000076577">
    <property type="component" value="Unassembled WGS sequence"/>
</dbReference>
<dbReference type="Gene3D" id="1.20.1250.20">
    <property type="entry name" value="MFS general substrate transporter like domains"/>
    <property type="match status" value="1"/>
</dbReference>
<dbReference type="InterPro" id="IPR020846">
    <property type="entry name" value="MFS_dom"/>
</dbReference>
<feature type="transmembrane region" description="Helical" evidence="6">
    <location>
        <begin position="297"/>
        <end position="324"/>
    </location>
</feature>
<evidence type="ECO:0000256" key="6">
    <source>
        <dbReference type="SAM" id="Phobius"/>
    </source>
</evidence>
<dbReference type="STRING" id="989403.SAMN05421798_102679"/>
<dbReference type="Gene3D" id="1.20.1720.10">
    <property type="entry name" value="Multidrug resistance protein D"/>
    <property type="match status" value="1"/>
</dbReference>
<gene>
    <name evidence="8" type="primary">stp_1</name>
    <name evidence="8" type="ORF">PsAD2_02028</name>
</gene>
<evidence type="ECO:0000256" key="2">
    <source>
        <dbReference type="ARBA" id="ARBA00022448"/>
    </source>
</evidence>
<dbReference type="EMBL" id="LMCB01000015">
    <property type="protein sequence ID" value="KZL19277.1"/>
    <property type="molecule type" value="Genomic_DNA"/>
</dbReference>
<accession>A0A165YVP7</accession>
<sequence length="454" mass="49488">MHRWVLLVAMSFILGLALLDETVVSLALPTITEEFGMSLTGAHWVVNSYLLIFSALVALGGKLADLVNINYLVFAGIIVFSLASLACGFAPTGNFLIGARAAQGIGAAIIFPLPIATISRIFPAKHRGFAFGVYASIACIFMASGPLVSGYFTSELSWRWIFWVNLPMSLLVFLVFAIAPLKGRHAYGGDRSVSDYPFDWLGITTLLAGLFFFVMAIMEAPDWGWEDNMTIWAGIVGIAALTLFVWNELSRKNPLIQLHFFKDPSFAVAAFIVFQTQFSKIVLFIFGALYFQEALGFPPLVAGIALMAALMLNPVTASMSGVLVDKYGPRAPAMWGLPLVTGSMIWITAFISLDNYWLLLPALTVWGAGMPFVFLPSTKSALESVDLEKRGQASGVMISFQMLGGTIGMSISSSVFIATNSYQLVFGIATALMLLCYLLAYFYFLKKDSTKTQK</sequence>
<comment type="subcellular location">
    <subcellularLocation>
        <location evidence="1">Membrane</location>
        <topology evidence="1">Multi-pass membrane protein</topology>
    </subcellularLocation>
</comment>
<name>A0A165YVP7_9HYPH</name>
<dbReference type="PANTHER" id="PTHR42718">
    <property type="entry name" value="MAJOR FACILITATOR SUPERFAMILY MULTIDRUG TRANSPORTER MFSC"/>
    <property type="match status" value="1"/>
</dbReference>
<evidence type="ECO:0000313" key="8">
    <source>
        <dbReference type="EMBL" id="KZL19277.1"/>
    </source>
</evidence>
<dbReference type="Pfam" id="PF07690">
    <property type="entry name" value="MFS_1"/>
    <property type="match status" value="1"/>
</dbReference>
<dbReference type="CDD" id="cd17321">
    <property type="entry name" value="MFS_MMR_MDR_like"/>
    <property type="match status" value="1"/>
</dbReference>
<feature type="transmembrane region" description="Helical" evidence="6">
    <location>
        <begin position="229"/>
        <end position="246"/>
    </location>
</feature>
<feature type="transmembrane region" description="Helical" evidence="6">
    <location>
        <begin position="424"/>
        <end position="444"/>
    </location>
</feature>
<evidence type="ECO:0000256" key="1">
    <source>
        <dbReference type="ARBA" id="ARBA00004141"/>
    </source>
</evidence>
<dbReference type="PROSITE" id="PS50850">
    <property type="entry name" value="MFS"/>
    <property type="match status" value="1"/>
</dbReference>
<feature type="transmembrane region" description="Helical" evidence="6">
    <location>
        <begin position="97"/>
        <end position="116"/>
    </location>
</feature>
<keyword evidence="2" id="KW-0813">Transport</keyword>
<feature type="domain" description="Major facilitator superfamily (MFS) profile" evidence="7">
    <location>
        <begin position="6"/>
        <end position="448"/>
    </location>
</feature>
<feature type="transmembrane region" description="Helical" evidence="6">
    <location>
        <begin position="71"/>
        <end position="91"/>
    </location>
</feature>
<dbReference type="InterPro" id="IPR011701">
    <property type="entry name" value="MFS"/>
</dbReference>
<dbReference type="PANTHER" id="PTHR42718:SF9">
    <property type="entry name" value="MAJOR FACILITATOR SUPERFAMILY MULTIDRUG TRANSPORTER MFSC"/>
    <property type="match status" value="1"/>
</dbReference>
<dbReference type="PATRIC" id="fig|989403.3.peg.2168"/>
<dbReference type="SUPFAM" id="SSF103473">
    <property type="entry name" value="MFS general substrate transporter"/>
    <property type="match status" value="1"/>
</dbReference>
<feature type="transmembrane region" description="Helical" evidence="6">
    <location>
        <begin position="331"/>
        <end position="351"/>
    </location>
</feature>
<feature type="transmembrane region" description="Helical" evidence="6">
    <location>
        <begin position="37"/>
        <end position="59"/>
    </location>
</feature>
<proteinExistence type="predicted"/>
<dbReference type="GO" id="GO:0022857">
    <property type="term" value="F:transmembrane transporter activity"/>
    <property type="evidence" value="ECO:0007669"/>
    <property type="project" value="InterPro"/>
</dbReference>
<feature type="transmembrane region" description="Helical" evidence="6">
    <location>
        <begin position="266"/>
        <end position="291"/>
    </location>
</feature>
<protein>
    <submittedName>
        <fullName evidence="8">Multidrug resistance protein stp</fullName>
    </submittedName>
</protein>
<keyword evidence="5 6" id="KW-0472">Membrane</keyword>
<dbReference type="InterPro" id="IPR036259">
    <property type="entry name" value="MFS_trans_sf"/>
</dbReference>
<comment type="caution">
    <text evidence="8">The sequence shown here is derived from an EMBL/GenBank/DDBJ whole genome shotgun (WGS) entry which is preliminary data.</text>
</comment>